<accession>A0A0P1FGJ1</accession>
<reference evidence="2 3" key="1">
    <citation type="submission" date="2015-09" db="EMBL/GenBank/DDBJ databases">
        <authorList>
            <consortium name="Swine Surveillance"/>
        </authorList>
    </citation>
    <scope>NUCLEOTIDE SEQUENCE [LARGE SCALE GENOMIC DNA]</scope>
    <source>
        <strain evidence="2 3">CECT 5294</strain>
    </source>
</reference>
<name>A0A0P1FGJ1_9RHOB</name>
<dbReference type="Pfam" id="PF03372">
    <property type="entry name" value="Exo_endo_phos"/>
    <property type="match status" value="1"/>
</dbReference>
<dbReference type="GO" id="GO:0004519">
    <property type="term" value="F:endonuclease activity"/>
    <property type="evidence" value="ECO:0007669"/>
    <property type="project" value="UniProtKB-KW"/>
</dbReference>
<dbReference type="Proteomes" id="UP000051298">
    <property type="component" value="Unassembled WGS sequence"/>
</dbReference>
<organism evidence="2 3">
    <name type="scientific">Thalassobacter stenotrophicus</name>
    <dbReference type="NCBI Taxonomy" id="266809"/>
    <lineage>
        <taxon>Bacteria</taxon>
        <taxon>Pseudomonadati</taxon>
        <taxon>Pseudomonadota</taxon>
        <taxon>Alphaproteobacteria</taxon>
        <taxon>Rhodobacterales</taxon>
        <taxon>Roseobacteraceae</taxon>
        <taxon>Thalassobacter</taxon>
    </lineage>
</organism>
<dbReference type="eggNOG" id="COG3568">
    <property type="taxonomic scope" value="Bacteria"/>
</dbReference>
<protein>
    <submittedName>
        <fullName evidence="2">Endonuclease/Exonuclease/phosphatase family protein</fullName>
    </submittedName>
</protein>
<evidence type="ECO:0000313" key="2">
    <source>
        <dbReference type="EMBL" id="CUH60116.1"/>
    </source>
</evidence>
<dbReference type="Gene3D" id="3.60.10.10">
    <property type="entry name" value="Endonuclease/exonuclease/phosphatase"/>
    <property type="match status" value="1"/>
</dbReference>
<dbReference type="InterPro" id="IPR036691">
    <property type="entry name" value="Endo/exonu/phosph_ase_sf"/>
</dbReference>
<dbReference type="InterPro" id="IPR005135">
    <property type="entry name" value="Endo/exonuclease/phosphatase"/>
</dbReference>
<keyword evidence="2" id="KW-0540">Nuclease</keyword>
<dbReference type="SUPFAM" id="SSF56219">
    <property type="entry name" value="DNase I-like"/>
    <property type="match status" value="1"/>
</dbReference>
<keyword evidence="2" id="KW-0378">Hydrolase</keyword>
<dbReference type="STRING" id="266809.PM03_14390"/>
<sequence>MLRRILKSLLILTLGVFVIGCTQILRNSGMPALPPASPEALRMATYNVHYIVVPRAEGPWSMADWERRKGPLDTAFKALEADVIGFQEMESFAGGAISLDNLALDWLLTNNLNYGAAAAGDPREFPSTQPILYRRDRLQMLGQGWFFFSETPDVLYARTFNGSYPAFASWAEFRDMRSDRVFRVVNVHTDFSSRSNRLQSAELIAERIKPWIEAGETLFVIGDMNARLGARKLAIMEDVGVTFTPVKGATFHFNRGLNLFGAIDHIGYAGPVQPLGAPVVLRQKFDGEWPTDHYPVVVDFAP</sequence>
<gene>
    <name evidence="2" type="ORF">THS5294_01405</name>
</gene>
<proteinExistence type="predicted"/>
<keyword evidence="2" id="KW-0269">Exonuclease</keyword>
<feature type="domain" description="Endonuclease/exonuclease/phosphatase" evidence="1">
    <location>
        <begin position="45"/>
        <end position="293"/>
    </location>
</feature>
<evidence type="ECO:0000259" key="1">
    <source>
        <dbReference type="Pfam" id="PF03372"/>
    </source>
</evidence>
<evidence type="ECO:0000313" key="3">
    <source>
        <dbReference type="Proteomes" id="UP000051298"/>
    </source>
</evidence>
<dbReference type="PROSITE" id="PS51257">
    <property type="entry name" value="PROKAR_LIPOPROTEIN"/>
    <property type="match status" value="1"/>
</dbReference>
<dbReference type="GO" id="GO:0004527">
    <property type="term" value="F:exonuclease activity"/>
    <property type="evidence" value="ECO:0007669"/>
    <property type="project" value="UniProtKB-KW"/>
</dbReference>
<keyword evidence="2" id="KW-0255">Endonuclease</keyword>
<dbReference type="AlphaFoldDB" id="A0A0P1FGJ1"/>
<dbReference type="RefSeq" id="WP_058123162.1">
    <property type="nucleotide sequence ID" value="NZ_CYRX01000024.1"/>
</dbReference>
<dbReference type="EMBL" id="CYRX01000024">
    <property type="protein sequence ID" value="CUH60116.1"/>
    <property type="molecule type" value="Genomic_DNA"/>
</dbReference>